<sequence>MTHPPGKRLPRPGHGKVVAAVLGLVTALGLGLLGEAQAAPRGVAPPASGTDTARPHASGTAGAAATRGTAQRDATGRHDAGGTALAPRDAHAHRLDPAAVPAPAPRSSGPRVPAGHTAAPAAVPHADGVPATVAPRPRRATVHAPATEPKIVPQGAGQNRSGTVIVYGTPAAYGASTGSATARIPAGDTTARGLTPGSGPDGSARTGHGHATAGSARTGNPYGLPGTRPGIVSDAPAGTRHLGPSRQPGGEPAAVAQVPAAAAPLPAADRPRPGDATEAARHTAPDHLPGTAGRAPHAHH</sequence>
<dbReference type="EMBL" id="CP009438">
    <property type="protein sequence ID" value="AIR97699.1"/>
    <property type="molecule type" value="Genomic_DNA"/>
</dbReference>
<keyword evidence="3" id="KW-1185">Reference proteome</keyword>
<evidence type="ECO:0000256" key="1">
    <source>
        <dbReference type="SAM" id="MobiDB-lite"/>
    </source>
</evidence>
<evidence type="ECO:0000313" key="3">
    <source>
        <dbReference type="Proteomes" id="UP000029482"/>
    </source>
</evidence>
<dbReference type="eggNOG" id="COG4677">
    <property type="taxonomic scope" value="Bacteria"/>
</dbReference>
<organism evidence="2 3">
    <name type="scientific">Streptomyces glaucescens</name>
    <dbReference type="NCBI Taxonomy" id="1907"/>
    <lineage>
        <taxon>Bacteria</taxon>
        <taxon>Bacillati</taxon>
        <taxon>Actinomycetota</taxon>
        <taxon>Actinomycetes</taxon>
        <taxon>Kitasatosporales</taxon>
        <taxon>Streptomycetaceae</taxon>
        <taxon>Streptomyces</taxon>
    </lineage>
</organism>
<dbReference type="AlphaFoldDB" id="A0A089X992"/>
<evidence type="ECO:0000313" key="2">
    <source>
        <dbReference type="EMBL" id="AIR97699.1"/>
    </source>
</evidence>
<name>A0A089X992_STRGA</name>
<reference evidence="3" key="1">
    <citation type="journal article" date="2015" name="J. Biotechnol.">
        <title>Complete genome sequence of the actinobacterium Streptomyces glaucescens GLA.O (DSM 40922) consisting of a linear chromosome and one linear plasmid.</title>
        <authorList>
            <person name="Ortseifen V."/>
            <person name="Winkler A."/>
            <person name="Albersmeier A."/>
            <person name="Wendler S."/>
            <person name="Puhler A."/>
            <person name="Kalinowski J."/>
            <person name="Ruckert C."/>
        </authorList>
    </citation>
    <scope>NUCLEOTIDE SEQUENCE [LARGE SCALE GENOMIC DNA]</scope>
    <source>
        <strain evidence="3">DSM 40922 / GLA O</strain>
    </source>
</reference>
<feature type="region of interest" description="Disordered" evidence="1">
    <location>
        <begin position="40"/>
        <end position="158"/>
    </location>
</feature>
<gene>
    <name evidence="2" type="ORF">SGLAU_08435</name>
</gene>
<feature type="compositionally biased region" description="Low complexity" evidence="1">
    <location>
        <begin position="252"/>
        <end position="268"/>
    </location>
</feature>
<dbReference type="Proteomes" id="UP000029482">
    <property type="component" value="Chromosome"/>
</dbReference>
<dbReference type="KEGG" id="sgu:SGLAU_08435"/>
<feature type="region of interest" description="Disordered" evidence="1">
    <location>
        <begin position="177"/>
        <end position="300"/>
    </location>
</feature>
<feature type="compositionally biased region" description="Low complexity" evidence="1">
    <location>
        <begin position="55"/>
        <end position="73"/>
    </location>
</feature>
<accession>A0A089X992</accession>
<dbReference type="STRING" id="1907.SGLAU_08435"/>
<dbReference type="RefSeq" id="WP_159072770.1">
    <property type="nucleotide sequence ID" value="NZ_CP009438.1"/>
</dbReference>
<dbReference type="HOGENOM" id="CLU_927231_0_0_11"/>
<proteinExistence type="predicted"/>
<feature type="compositionally biased region" description="Basic and acidic residues" evidence="1">
    <location>
        <begin position="269"/>
        <end position="285"/>
    </location>
</feature>
<feature type="compositionally biased region" description="Low complexity" evidence="1">
    <location>
        <begin position="97"/>
        <end position="114"/>
    </location>
</feature>
<protein>
    <submittedName>
        <fullName evidence="2">Putative secreted protein</fullName>
    </submittedName>
</protein>